<dbReference type="AlphaFoldDB" id="A0A917ZE28"/>
<evidence type="ECO:0000313" key="2">
    <source>
        <dbReference type="Proteomes" id="UP000646523"/>
    </source>
</evidence>
<dbReference type="SUPFAM" id="SSF55729">
    <property type="entry name" value="Acyl-CoA N-acyltransferases (Nat)"/>
    <property type="match status" value="1"/>
</dbReference>
<reference evidence="1" key="2">
    <citation type="submission" date="2020-09" db="EMBL/GenBank/DDBJ databases">
        <authorList>
            <person name="Sun Q."/>
            <person name="Zhou Y."/>
        </authorList>
    </citation>
    <scope>NUCLEOTIDE SEQUENCE</scope>
    <source>
        <strain evidence="1">CGMCC 4.7368</strain>
    </source>
</reference>
<protein>
    <recommendedName>
        <fullName evidence="3">Twin-arginine translocation pathway signal protein</fullName>
    </recommendedName>
</protein>
<gene>
    <name evidence="1" type="ORF">GCM10012289_71060</name>
</gene>
<accession>A0A917ZE28</accession>
<name>A0A917ZE28_9ACTN</name>
<evidence type="ECO:0008006" key="3">
    <source>
        <dbReference type="Google" id="ProtNLM"/>
    </source>
</evidence>
<dbReference type="EMBL" id="BMNH01000038">
    <property type="protein sequence ID" value="GGO81635.1"/>
    <property type="molecule type" value="Genomic_DNA"/>
</dbReference>
<sequence>MRAQPHSLGLMNDRALVPDDFAVPPCLATPQFRLEPLGPQHNAADHAAWTSSIEHIRATPGFPDGDWPPVGGMTLEANLADLRRHANDFVQRRGFTYTVLDPAGGEVIGCVYIYPSRSDDHDADVSSWVRADRAELDVPLYEAVTAWLSTHWPLGTLNYHPR</sequence>
<dbReference type="Proteomes" id="UP000646523">
    <property type="component" value="Unassembled WGS sequence"/>
</dbReference>
<keyword evidence="2" id="KW-1185">Reference proteome</keyword>
<reference evidence="1" key="1">
    <citation type="journal article" date="2014" name="Int. J. Syst. Evol. Microbiol.">
        <title>Complete genome sequence of Corynebacterium casei LMG S-19264T (=DSM 44701T), isolated from a smear-ripened cheese.</title>
        <authorList>
            <consortium name="US DOE Joint Genome Institute (JGI-PGF)"/>
            <person name="Walter F."/>
            <person name="Albersmeier A."/>
            <person name="Kalinowski J."/>
            <person name="Ruckert C."/>
        </authorList>
    </citation>
    <scope>NUCLEOTIDE SEQUENCE</scope>
    <source>
        <strain evidence="1">CGMCC 4.7368</strain>
    </source>
</reference>
<organism evidence="1 2">
    <name type="scientific">Nonomuraea cavernae</name>
    <dbReference type="NCBI Taxonomy" id="2045107"/>
    <lineage>
        <taxon>Bacteria</taxon>
        <taxon>Bacillati</taxon>
        <taxon>Actinomycetota</taxon>
        <taxon>Actinomycetes</taxon>
        <taxon>Streptosporangiales</taxon>
        <taxon>Streptosporangiaceae</taxon>
        <taxon>Nonomuraea</taxon>
    </lineage>
</organism>
<evidence type="ECO:0000313" key="1">
    <source>
        <dbReference type="EMBL" id="GGO81635.1"/>
    </source>
</evidence>
<dbReference type="Gene3D" id="3.40.630.30">
    <property type="match status" value="1"/>
</dbReference>
<comment type="caution">
    <text evidence="1">The sequence shown here is derived from an EMBL/GenBank/DDBJ whole genome shotgun (WGS) entry which is preliminary data.</text>
</comment>
<dbReference type="InterPro" id="IPR016181">
    <property type="entry name" value="Acyl_CoA_acyltransferase"/>
</dbReference>
<proteinExistence type="predicted"/>